<protein>
    <recommendedName>
        <fullName evidence="3">Ketoreductase domain-containing protein</fullName>
    </recommendedName>
</protein>
<gene>
    <name evidence="4" type="ORF">SAMN05421637_0165</name>
</gene>
<organism evidence="4 5">
    <name type="scientific">Demequina mangrovi</name>
    <dbReference type="NCBI Taxonomy" id="1043493"/>
    <lineage>
        <taxon>Bacteria</taxon>
        <taxon>Bacillati</taxon>
        <taxon>Actinomycetota</taxon>
        <taxon>Actinomycetes</taxon>
        <taxon>Micrococcales</taxon>
        <taxon>Demequinaceae</taxon>
        <taxon>Demequina</taxon>
    </lineage>
</organism>
<evidence type="ECO:0000259" key="3">
    <source>
        <dbReference type="SMART" id="SM00822"/>
    </source>
</evidence>
<dbReference type="GO" id="GO:0016491">
    <property type="term" value="F:oxidoreductase activity"/>
    <property type="evidence" value="ECO:0007669"/>
    <property type="project" value="UniProtKB-KW"/>
</dbReference>
<dbReference type="PIRSF" id="PIRSF000126">
    <property type="entry name" value="11-beta-HSD1"/>
    <property type="match status" value="1"/>
</dbReference>
<comment type="similarity">
    <text evidence="1">Belongs to the short-chain dehydrogenases/reductases (SDR) family.</text>
</comment>
<dbReference type="STRING" id="1043493.SAMN05421637_0165"/>
<dbReference type="PRINTS" id="PR00081">
    <property type="entry name" value="GDHRDH"/>
</dbReference>
<dbReference type="Proteomes" id="UP000183315">
    <property type="component" value="Unassembled WGS sequence"/>
</dbReference>
<keyword evidence="2" id="KW-0560">Oxidoreductase</keyword>
<feature type="domain" description="Ketoreductase" evidence="3">
    <location>
        <begin position="6"/>
        <end position="190"/>
    </location>
</feature>
<evidence type="ECO:0000256" key="2">
    <source>
        <dbReference type="ARBA" id="ARBA00023002"/>
    </source>
</evidence>
<name>A0A1H6TYZ5_9MICO</name>
<evidence type="ECO:0000313" key="5">
    <source>
        <dbReference type="Proteomes" id="UP000183315"/>
    </source>
</evidence>
<dbReference type="RefSeq" id="WP_042212187.1">
    <property type="nucleotide sequence ID" value="NZ_BBLU01000001.1"/>
</dbReference>
<reference evidence="5" key="1">
    <citation type="submission" date="2016-10" db="EMBL/GenBank/DDBJ databases">
        <authorList>
            <person name="Varghese N."/>
        </authorList>
    </citation>
    <scope>NUCLEOTIDE SEQUENCE [LARGE SCALE GENOMIC DNA]</scope>
    <source>
        <strain evidence="5">DSM 24868</strain>
    </source>
</reference>
<dbReference type="CDD" id="cd05233">
    <property type="entry name" value="SDR_c"/>
    <property type="match status" value="1"/>
</dbReference>
<dbReference type="SUPFAM" id="SSF51735">
    <property type="entry name" value="NAD(P)-binding Rossmann-fold domains"/>
    <property type="match status" value="1"/>
</dbReference>
<evidence type="ECO:0000313" key="4">
    <source>
        <dbReference type="EMBL" id="SEI84416.1"/>
    </source>
</evidence>
<dbReference type="InterPro" id="IPR002347">
    <property type="entry name" value="SDR_fam"/>
</dbReference>
<keyword evidence="5" id="KW-1185">Reference proteome</keyword>
<dbReference type="PANTHER" id="PTHR42901">
    <property type="entry name" value="ALCOHOL DEHYDROGENASE"/>
    <property type="match status" value="1"/>
</dbReference>
<dbReference type="AlphaFoldDB" id="A0A1H6TYZ5"/>
<dbReference type="InterPro" id="IPR057326">
    <property type="entry name" value="KR_dom"/>
</dbReference>
<evidence type="ECO:0000256" key="1">
    <source>
        <dbReference type="ARBA" id="ARBA00006484"/>
    </source>
</evidence>
<dbReference type="InterPro" id="IPR036291">
    <property type="entry name" value="NAD(P)-bd_dom_sf"/>
</dbReference>
<accession>A0A1H6TYZ5</accession>
<proteinExistence type="inferred from homology"/>
<dbReference type="eggNOG" id="COG0300">
    <property type="taxonomic scope" value="Bacteria"/>
</dbReference>
<dbReference type="Gene3D" id="3.40.50.720">
    <property type="entry name" value="NAD(P)-binding Rossmann-like Domain"/>
    <property type="match status" value="1"/>
</dbReference>
<sequence>MRAAPRCVVITGASSGFGAEFARRFAAEGADVVLVARRRDRLEALAAELESRHGVRATPIVLDLAAPAAAAALVDELAAQDLTVDGLIANAGFGIDGRFAEADPARVSALLAVNVVAVTELTRLLLPRLLDAPSGVLVTVTSTAAYQPIPTIALYAASKSYVRSLTEALWHETRGSGLRVLALAPGPSETEFFSAAGSERFKVGQTLPVPTVVDAAMRELDKGAPRPSRIVGWRNAAVAGANRLVPTRVSLAAAARATGATR</sequence>
<dbReference type="OrthoDB" id="9797538at2"/>
<dbReference type="EMBL" id="FNZI01000001">
    <property type="protein sequence ID" value="SEI84416.1"/>
    <property type="molecule type" value="Genomic_DNA"/>
</dbReference>
<dbReference type="Pfam" id="PF00106">
    <property type="entry name" value="adh_short"/>
    <property type="match status" value="1"/>
</dbReference>
<dbReference type="SMART" id="SM00822">
    <property type="entry name" value="PKS_KR"/>
    <property type="match status" value="1"/>
</dbReference>
<dbReference type="PANTHER" id="PTHR42901:SF1">
    <property type="entry name" value="ALCOHOL DEHYDROGENASE"/>
    <property type="match status" value="1"/>
</dbReference>